<accession>A0ABD1DHN8</accession>
<evidence type="ECO:0000313" key="1">
    <source>
        <dbReference type="EMBL" id="KAL1398512.1"/>
    </source>
</evidence>
<reference evidence="1 2" key="1">
    <citation type="submission" date="2024-05" db="EMBL/GenBank/DDBJ databases">
        <title>Culex pipiens pipiens assembly and annotation.</title>
        <authorList>
            <person name="Alout H."/>
            <person name="Durand T."/>
        </authorList>
    </citation>
    <scope>NUCLEOTIDE SEQUENCE [LARGE SCALE GENOMIC DNA]</scope>
    <source>
        <strain evidence="1">HA-2024</strain>
        <tissue evidence="1">Whole body</tissue>
    </source>
</reference>
<dbReference type="EMBL" id="JBEHCU010005873">
    <property type="protein sequence ID" value="KAL1398512.1"/>
    <property type="molecule type" value="Genomic_DNA"/>
</dbReference>
<organism evidence="1 2">
    <name type="scientific">Culex pipiens pipiens</name>
    <name type="common">Northern house mosquito</name>
    <dbReference type="NCBI Taxonomy" id="38569"/>
    <lineage>
        <taxon>Eukaryota</taxon>
        <taxon>Metazoa</taxon>
        <taxon>Ecdysozoa</taxon>
        <taxon>Arthropoda</taxon>
        <taxon>Hexapoda</taxon>
        <taxon>Insecta</taxon>
        <taxon>Pterygota</taxon>
        <taxon>Neoptera</taxon>
        <taxon>Endopterygota</taxon>
        <taxon>Diptera</taxon>
        <taxon>Nematocera</taxon>
        <taxon>Culicoidea</taxon>
        <taxon>Culicidae</taxon>
        <taxon>Culicinae</taxon>
        <taxon>Culicini</taxon>
        <taxon>Culex</taxon>
        <taxon>Culex</taxon>
    </lineage>
</organism>
<proteinExistence type="predicted"/>
<dbReference type="Proteomes" id="UP001562425">
    <property type="component" value="Unassembled WGS sequence"/>
</dbReference>
<comment type="caution">
    <text evidence="1">The sequence shown here is derived from an EMBL/GenBank/DDBJ whole genome shotgun (WGS) entry which is preliminary data.</text>
</comment>
<dbReference type="AlphaFoldDB" id="A0ABD1DHN8"/>
<name>A0ABD1DHN8_CULPP</name>
<protein>
    <submittedName>
        <fullName evidence="1">Uncharacterized protein</fullName>
    </submittedName>
</protein>
<gene>
    <name evidence="1" type="ORF">pipiens_020136</name>
</gene>
<sequence>MRNMSYVPSNRPALLSSQDYMYALKSVLDGTDPTEQLIVVSSVWKTVANSHKAKGAIKSSPLPRRLNALLQQRSLRENCEDDDLFNVLNIVVKLLNS</sequence>
<keyword evidence="2" id="KW-1185">Reference proteome</keyword>
<evidence type="ECO:0000313" key="2">
    <source>
        <dbReference type="Proteomes" id="UP001562425"/>
    </source>
</evidence>
<feature type="non-terminal residue" evidence="1">
    <location>
        <position position="97"/>
    </location>
</feature>